<reference evidence="2 3" key="1">
    <citation type="submission" date="2017-07" db="EMBL/GenBank/DDBJ databases">
        <title>blaIMP-27 on transferable plasmids in Proteus mirabilis and Providencia rettgeri.</title>
        <authorList>
            <person name="Potter R."/>
        </authorList>
    </citation>
    <scope>NUCLEOTIDE SEQUENCE [LARGE SCALE GENOMIC DNA]</scope>
    <source>
        <strain evidence="2 3">PR1</strain>
    </source>
</reference>
<dbReference type="GeneID" id="92275370"/>
<evidence type="ECO:0000313" key="3">
    <source>
        <dbReference type="Proteomes" id="UP000216001"/>
    </source>
</evidence>
<evidence type="ECO:0000313" key="2">
    <source>
        <dbReference type="EMBL" id="OZS75303.1"/>
    </source>
</evidence>
<dbReference type="Proteomes" id="UP000216001">
    <property type="component" value="Unassembled WGS sequence"/>
</dbReference>
<organism evidence="2 3">
    <name type="scientific">Providencia rettgeri</name>
    <dbReference type="NCBI Taxonomy" id="587"/>
    <lineage>
        <taxon>Bacteria</taxon>
        <taxon>Pseudomonadati</taxon>
        <taxon>Pseudomonadota</taxon>
        <taxon>Gammaproteobacteria</taxon>
        <taxon>Enterobacterales</taxon>
        <taxon>Morganellaceae</taxon>
        <taxon>Providencia</taxon>
    </lineage>
</organism>
<comment type="caution">
    <text evidence="2">The sequence shown here is derived from an EMBL/GenBank/DDBJ whole genome shotgun (WGS) entry which is preliminary data.</text>
</comment>
<proteinExistence type="predicted"/>
<evidence type="ECO:0000313" key="1">
    <source>
        <dbReference type="EMBL" id="CAB5666195.1"/>
    </source>
</evidence>
<reference evidence="1" key="2">
    <citation type="submission" date="2020-05" db="EMBL/GenBank/DDBJ databases">
        <authorList>
            <person name="Delgado-Blas J."/>
        </authorList>
    </citation>
    <scope>NUCLEOTIDE SEQUENCE</scope>
    <source>
        <strain evidence="1">BB1453</strain>
    </source>
</reference>
<dbReference type="EMBL" id="NOWC01000006">
    <property type="protein sequence ID" value="OZS75303.1"/>
    <property type="molecule type" value="Genomic_DNA"/>
</dbReference>
<accession>A0A264VVH9</accession>
<dbReference type="AlphaFoldDB" id="A0A264VVH9"/>
<evidence type="ECO:0008006" key="4">
    <source>
        <dbReference type="Google" id="ProtNLM"/>
    </source>
</evidence>
<sequence length="186" mass="21184">MIKGILFTLILVLASGCTTKKLDAPYGFKWGQTPNDIKKLQLKGLQCTEFQEGGALCSSANSPQIANKLFLLMFSREKNTLMLVSSQGKDSRDQSVILAEYDAINQKMFEVYGLPKQTIERYKRNVYFLDKISDDETTPFKRVYEKDGMQIMVGIVSNAHFRKIHNKKDIVYSVMVIHNLIPPKPQ</sequence>
<protein>
    <recommendedName>
        <fullName evidence="4">Lipoprotein</fullName>
    </recommendedName>
</protein>
<dbReference type="EMBL" id="CAHPSF010000001">
    <property type="protein sequence ID" value="CAB5666195.1"/>
    <property type="molecule type" value="Genomic_DNA"/>
</dbReference>
<dbReference type="RefSeq" id="WP_094961222.1">
    <property type="nucleotide sequence ID" value="NZ_ABDWLN020000041.1"/>
</dbReference>
<dbReference type="PROSITE" id="PS51257">
    <property type="entry name" value="PROKAR_LIPOPROTEIN"/>
    <property type="match status" value="1"/>
</dbReference>
<name>A0A264VVH9_PRORE</name>
<dbReference type="Proteomes" id="UP000834611">
    <property type="component" value="Unassembled WGS sequence"/>
</dbReference>
<gene>
    <name evidence="2" type="ORF">CHI95_07305</name>
    <name evidence="1" type="ORF">GHA_00496</name>
</gene>